<gene>
    <name evidence="2" type="ORF">OHA16_33575</name>
</gene>
<accession>A0ABZ1UBY8</accession>
<evidence type="ECO:0000313" key="3">
    <source>
        <dbReference type="Proteomes" id="UP001432222"/>
    </source>
</evidence>
<organism evidence="2 3">
    <name type="scientific">Kitasatospora purpeofusca</name>
    <dbReference type="NCBI Taxonomy" id="67352"/>
    <lineage>
        <taxon>Bacteria</taxon>
        <taxon>Bacillati</taxon>
        <taxon>Actinomycetota</taxon>
        <taxon>Actinomycetes</taxon>
        <taxon>Kitasatosporales</taxon>
        <taxon>Streptomycetaceae</taxon>
        <taxon>Kitasatospora</taxon>
    </lineage>
</organism>
<dbReference type="RefSeq" id="WP_328958026.1">
    <property type="nucleotide sequence ID" value="NZ_CP108110.1"/>
</dbReference>
<evidence type="ECO:0000259" key="1">
    <source>
        <dbReference type="Pfam" id="PF13358"/>
    </source>
</evidence>
<dbReference type="Gene3D" id="3.30.420.10">
    <property type="entry name" value="Ribonuclease H-like superfamily/Ribonuclease H"/>
    <property type="match status" value="1"/>
</dbReference>
<feature type="domain" description="Tc1-like transposase DDE" evidence="1">
    <location>
        <begin position="2"/>
        <end position="140"/>
    </location>
</feature>
<sequence>MCADELGPVIPRTFPPAPGWSPDGHRIKADLDYSRGPEKTWVYGGLRIADGHEVTMTARSRNSAFYQRFLQLLEDTNPTGDIYVVTDNLSSHNSLSTRTWLEGHPRIRHVFIPVGACWLNLQEGWWRIFRKAALAGRSYSGPDEIAQATRIATAQLNARARPWIWGRPAPPIRQTIGVRAVSFP</sequence>
<reference evidence="2" key="1">
    <citation type="submission" date="2022-10" db="EMBL/GenBank/DDBJ databases">
        <title>The complete genomes of actinobacterial strains from the NBC collection.</title>
        <authorList>
            <person name="Joergensen T.S."/>
            <person name="Alvarez Arevalo M."/>
            <person name="Sterndorff E.B."/>
            <person name="Faurdal D."/>
            <person name="Vuksanovic O."/>
            <person name="Mourched A.-S."/>
            <person name="Charusanti P."/>
            <person name="Shaw S."/>
            <person name="Blin K."/>
            <person name="Weber T."/>
        </authorList>
    </citation>
    <scope>NUCLEOTIDE SEQUENCE</scope>
    <source>
        <strain evidence="2">NBC_00222</strain>
    </source>
</reference>
<dbReference type="InterPro" id="IPR038717">
    <property type="entry name" value="Tc1-like_DDE_dom"/>
</dbReference>
<dbReference type="Pfam" id="PF13358">
    <property type="entry name" value="DDE_3"/>
    <property type="match status" value="1"/>
</dbReference>
<evidence type="ECO:0000313" key="2">
    <source>
        <dbReference type="EMBL" id="WUQ87467.1"/>
    </source>
</evidence>
<protein>
    <submittedName>
        <fullName evidence="2">Transposase</fullName>
    </submittedName>
</protein>
<keyword evidence="3" id="KW-1185">Reference proteome</keyword>
<dbReference type="InterPro" id="IPR036397">
    <property type="entry name" value="RNaseH_sf"/>
</dbReference>
<dbReference type="Proteomes" id="UP001432222">
    <property type="component" value="Chromosome"/>
</dbReference>
<dbReference type="EMBL" id="CP108110">
    <property type="protein sequence ID" value="WUQ87467.1"/>
    <property type="molecule type" value="Genomic_DNA"/>
</dbReference>
<name>A0ABZ1UBY8_9ACTN</name>
<proteinExistence type="predicted"/>